<dbReference type="EMBL" id="CP094528">
    <property type="protein sequence ID" value="UOE44653.1"/>
    <property type="molecule type" value="Genomic_DNA"/>
</dbReference>
<comment type="catalytic activity">
    <reaction evidence="4">
        <text>(R)-pantoate + NADP(+) = 2-dehydropantoate + NADPH + H(+)</text>
        <dbReference type="Rhea" id="RHEA:16233"/>
        <dbReference type="ChEBI" id="CHEBI:11561"/>
        <dbReference type="ChEBI" id="CHEBI:15378"/>
        <dbReference type="ChEBI" id="CHEBI:15980"/>
        <dbReference type="ChEBI" id="CHEBI:57783"/>
        <dbReference type="ChEBI" id="CHEBI:58349"/>
        <dbReference type="EC" id="1.1.1.169"/>
    </reaction>
</comment>
<comment type="function">
    <text evidence="4">Catalyzes the NADPH-dependent reduction of ketopantoate into pantoic acid.</text>
</comment>
<keyword evidence="3 4" id="KW-0560">Oxidoreductase</keyword>
<keyword evidence="4" id="KW-0566">Pantothenate biosynthesis</keyword>
<comment type="pathway">
    <text evidence="4">Cofactor biosynthesis; (R)-pantothenate biosynthesis; (R)-pantoate from 3-methyl-2-oxobutanoate: step 2/2.</text>
</comment>
<keyword evidence="2 4" id="KW-0521">NADP</keyword>
<accession>A0ABY4C3U5</accession>
<dbReference type="GO" id="GO:0008677">
    <property type="term" value="F:2-dehydropantoate 2-reductase activity"/>
    <property type="evidence" value="ECO:0007669"/>
    <property type="project" value="UniProtKB-EC"/>
</dbReference>
<dbReference type="NCBIfam" id="TIGR00745">
    <property type="entry name" value="apbA_panE"/>
    <property type="match status" value="1"/>
</dbReference>
<proteinExistence type="inferred from homology"/>
<dbReference type="Gene3D" id="3.40.50.720">
    <property type="entry name" value="NAD(P)-binding Rossmann-like Domain"/>
    <property type="match status" value="1"/>
</dbReference>
<organism evidence="7 8">
    <name type="scientific">Agromyces larvae</name>
    <dbReference type="NCBI Taxonomy" id="2929802"/>
    <lineage>
        <taxon>Bacteria</taxon>
        <taxon>Bacillati</taxon>
        <taxon>Actinomycetota</taxon>
        <taxon>Actinomycetes</taxon>
        <taxon>Micrococcales</taxon>
        <taxon>Microbacteriaceae</taxon>
        <taxon>Agromyces</taxon>
    </lineage>
</organism>
<dbReference type="SUPFAM" id="SSF51735">
    <property type="entry name" value="NAD(P)-binding Rossmann-fold domains"/>
    <property type="match status" value="1"/>
</dbReference>
<evidence type="ECO:0000256" key="1">
    <source>
        <dbReference type="ARBA" id="ARBA00007870"/>
    </source>
</evidence>
<evidence type="ECO:0000256" key="3">
    <source>
        <dbReference type="ARBA" id="ARBA00023002"/>
    </source>
</evidence>
<dbReference type="Gene3D" id="1.10.1040.10">
    <property type="entry name" value="N-(1-d-carboxylethyl)-l-norvaline Dehydrogenase, domain 2"/>
    <property type="match status" value="1"/>
</dbReference>
<comment type="similarity">
    <text evidence="1 4">Belongs to the ketopantoate reductase family.</text>
</comment>
<dbReference type="Proteomes" id="UP000832097">
    <property type="component" value="Chromosome"/>
</dbReference>
<evidence type="ECO:0000256" key="4">
    <source>
        <dbReference type="RuleBase" id="RU362068"/>
    </source>
</evidence>
<dbReference type="Pfam" id="PF02558">
    <property type="entry name" value="ApbA"/>
    <property type="match status" value="1"/>
</dbReference>
<keyword evidence="8" id="KW-1185">Reference proteome</keyword>
<dbReference type="InterPro" id="IPR008927">
    <property type="entry name" value="6-PGluconate_DH-like_C_sf"/>
</dbReference>
<dbReference type="PANTHER" id="PTHR21708:SF26">
    <property type="entry name" value="2-DEHYDROPANTOATE 2-REDUCTASE"/>
    <property type="match status" value="1"/>
</dbReference>
<feature type="domain" description="Ketopantoate reductase N-terminal" evidence="5">
    <location>
        <begin position="3"/>
        <end position="146"/>
    </location>
</feature>
<name>A0ABY4C3U5_9MICO</name>
<protein>
    <recommendedName>
        <fullName evidence="4">2-dehydropantoate 2-reductase</fullName>
        <ecNumber evidence="4">1.1.1.169</ecNumber>
    </recommendedName>
    <alternativeName>
        <fullName evidence="4">Ketopantoate reductase</fullName>
    </alternativeName>
</protein>
<dbReference type="InterPro" id="IPR036291">
    <property type="entry name" value="NAD(P)-bd_dom_sf"/>
</dbReference>
<dbReference type="InterPro" id="IPR013332">
    <property type="entry name" value="KPR_N"/>
</dbReference>
<dbReference type="PANTHER" id="PTHR21708">
    <property type="entry name" value="PROBABLE 2-DEHYDROPANTOATE 2-REDUCTASE"/>
    <property type="match status" value="1"/>
</dbReference>
<gene>
    <name evidence="7" type="ORF">MTO99_02345</name>
</gene>
<evidence type="ECO:0000313" key="7">
    <source>
        <dbReference type="EMBL" id="UOE44653.1"/>
    </source>
</evidence>
<dbReference type="InterPro" id="IPR003710">
    <property type="entry name" value="ApbA"/>
</dbReference>
<dbReference type="InterPro" id="IPR013328">
    <property type="entry name" value="6PGD_dom2"/>
</dbReference>
<dbReference type="EC" id="1.1.1.169" evidence="4"/>
<dbReference type="Pfam" id="PF08546">
    <property type="entry name" value="ApbA_C"/>
    <property type="match status" value="1"/>
</dbReference>
<evidence type="ECO:0000259" key="5">
    <source>
        <dbReference type="Pfam" id="PF02558"/>
    </source>
</evidence>
<evidence type="ECO:0000256" key="2">
    <source>
        <dbReference type="ARBA" id="ARBA00022857"/>
    </source>
</evidence>
<sequence>MRIGIIGAGALGGTFAALLHRAGHEVEVTARGAGLAAIREGGIRISGGFGDVQARVEASERLTRRPDLVLVCTKAQDAEAAIRANAEAIDGATVVVVQNGLDGVDTAARLLPRSTCYGMLSIIAANYTEPGTVRVTATAESFLGRGDGPPDDEARRIAEVLSQAVPVTAIGGFLGAQWTKLVVNMVNAVPAIVGRSVQETLADRRLRLVVTASMRETVRIGIARGIRFGALQGLDDRMLRRFARMPLTIGQRLPRRLFGYLGPVPNLGSTQQSLRRGQPTEIDFLNGAVVRQAEAIGADAPVNRALVGLVHEVERDGFLPAERVVAVLRR</sequence>
<dbReference type="RefSeq" id="WP_243556625.1">
    <property type="nucleotide sequence ID" value="NZ_CP094528.1"/>
</dbReference>
<feature type="domain" description="Ketopantoate reductase C-terminal" evidence="6">
    <location>
        <begin position="174"/>
        <end position="314"/>
    </location>
</feature>
<dbReference type="SUPFAM" id="SSF48179">
    <property type="entry name" value="6-phosphogluconate dehydrogenase C-terminal domain-like"/>
    <property type="match status" value="1"/>
</dbReference>
<evidence type="ECO:0000313" key="8">
    <source>
        <dbReference type="Proteomes" id="UP000832097"/>
    </source>
</evidence>
<dbReference type="InterPro" id="IPR013752">
    <property type="entry name" value="KPA_reductase"/>
</dbReference>
<evidence type="ECO:0000259" key="6">
    <source>
        <dbReference type="Pfam" id="PF08546"/>
    </source>
</evidence>
<dbReference type="InterPro" id="IPR051402">
    <property type="entry name" value="KPR-Related"/>
</dbReference>
<reference evidence="7 8" key="1">
    <citation type="submission" date="2022-03" db="EMBL/GenBank/DDBJ databases">
        <title>Mucilaginibacter sp. isolated from the gut of Protaetia brevitarsis seulensis larvae.</title>
        <authorList>
            <person name="Won M."/>
            <person name="Kim S.-J."/>
            <person name="Kwon S.-W."/>
        </authorList>
    </citation>
    <scope>NUCLEOTIDE SEQUENCE [LARGE SCALE GENOMIC DNA]</scope>
    <source>
        <strain evidence="7 8">CFWR-12</strain>
    </source>
</reference>